<dbReference type="EMBL" id="LR797204">
    <property type="protein sequence ID" value="CAB4194219.1"/>
    <property type="molecule type" value="Genomic_DNA"/>
</dbReference>
<dbReference type="InterPro" id="IPR052892">
    <property type="entry name" value="NA-targeting_endonuclease"/>
</dbReference>
<protein>
    <submittedName>
        <fullName evidence="5">HNHc domain containing protein</fullName>
    </submittedName>
</protein>
<dbReference type="EMBL" id="LR798426">
    <property type="protein sequence ID" value="CAB5230903.1"/>
    <property type="molecule type" value="Genomic_DNA"/>
</dbReference>
<reference evidence="5" key="1">
    <citation type="submission" date="2020-05" db="EMBL/GenBank/DDBJ databases">
        <authorList>
            <person name="Chiriac C."/>
            <person name="Salcher M."/>
            <person name="Ghai R."/>
            <person name="Kavagutti S V."/>
        </authorList>
    </citation>
    <scope>NUCLEOTIDE SEQUENCE</scope>
</reference>
<accession>A0A6J5QKA3</accession>
<evidence type="ECO:0000313" key="7">
    <source>
        <dbReference type="EMBL" id="CAB4189493.1"/>
    </source>
</evidence>
<sequence>MALKGDDLGSGNWKKQRLRVLNRDAWTCGYCGQEANEVDHIIPRKSGGGHELENLIAACRTCNLAKGARSESVYFSDRSTPPVFAERLSPTRSREPRTSPFRSKNFPDQ</sequence>
<dbReference type="GO" id="GO:0003676">
    <property type="term" value="F:nucleic acid binding"/>
    <property type="evidence" value="ECO:0007669"/>
    <property type="project" value="InterPro"/>
</dbReference>
<dbReference type="CDD" id="cd00085">
    <property type="entry name" value="HNHc"/>
    <property type="match status" value="1"/>
</dbReference>
<dbReference type="EMBL" id="LR797143">
    <property type="protein sequence ID" value="CAB4189493.1"/>
    <property type="molecule type" value="Genomic_DNA"/>
</dbReference>
<dbReference type="GO" id="GO:0008270">
    <property type="term" value="F:zinc ion binding"/>
    <property type="evidence" value="ECO:0007669"/>
    <property type="project" value="InterPro"/>
</dbReference>
<dbReference type="InterPro" id="IPR002711">
    <property type="entry name" value="HNH"/>
</dbReference>
<name>A0A6J5QKA3_9CAUD</name>
<evidence type="ECO:0000313" key="5">
    <source>
        <dbReference type="EMBL" id="CAB4180044.1"/>
    </source>
</evidence>
<gene>
    <name evidence="5" type="ORF">UFOVP1039_2</name>
    <name evidence="6" type="ORF">UFOVP1141_12</name>
    <name evidence="7" type="ORF">UFOVP1203_3</name>
    <name evidence="8" type="ORF">UFOVP1259_4</name>
    <name evidence="9" type="ORF">UFOVP1501_12</name>
    <name evidence="10" type="ORF">UFOVP1589_3</name>
    <name evidence="3" type="ORF">UFOVP479_25</name>
    <name evidence="4" type="ORF">UFOVP977_10</name>
</gene>
<feature type="compositionally biased region" description="Polar residues" evidence="1">
    <location>
        <begin position="100"/>
        <end position="109"/>
    </location>
</feature>
<evidence type="ECO:0000313" key="10">
    <source>
        <dbReference type="EMBL" id="CAB5230903.1"/>
    </source>
</evidence>
<dbReference type="Pfam" id="PF01844">
    <property type="entry name" value="HNH"/>
    <property type="match status" value="1"/>
</dbReference>
<dbReference type="PANTHER" id="PTHR33877:SF2">
    <property type="entry name" value="OS07G0170200 PROTEIN"/>
    <property type="match status" value="1"/>
</dbReference>
<feature type="domain" description="HNH nuclease" evidence="2">
    <location>
        <begin position="15"/>
        <end position="64"/>
    </location>
</feature>
<evidence type="ECO:0000313" key="6">
    <source>
        <dbReference type="EMBL" id="CAB4185934.1"/>
    </source>
</evidence>
<dbReference type="InterPro" id="IPR003615">
    <property type="entry name" value="HNH_nuc"/>
</dbReference>
<evidence type="ECO:0000313" key="9">
    <source>
        <dbReference type="EMBL" id="CAB4217108.1"/>
    </source>
</evidence>
<dbReference type="EMBL" id="LR796932">
    <property type="protein sequence ID" value="CAB4176036.1"/>
    <property type="molecule type" value="Genomic_DNA"/>
</dbReference>
<dbReference type="GO" id="GO:0004519">
    <property type="term" value="F:endonuclease activity"/>
    <property type="evidence" value="ECO:0007669"/>
    <property type="project" value="InterPro"/>
</dbReference>
<dbReference type="PANTHER" id="PTHR33877">
    <property type="entry name" value="SLL1193 PROTEIN"/>
    <property type="match status" value="1"/>
</dbReference>
<evidence type="ECO:0000313" key="8">
    <source>
        <dbReference type="EMBL" id="CAB4194219.1"/>
    </source>
</evidence>
<dbReference type="Gene3D" id="1.10.30.50">
    <property type="match status" value="1"/>
</dbReference>
<evidence type="ECO:0000259" key="2">
    <source>
        <dbReference type="SMART" id="SM00507"/>
    </source>
</evidence>
<evidence type="ECO:0000313" key="4">
    <source>
        <dbReference type="EMBL" id="CAB4176036.1"/>
    </source>
</evidence>
<dbReference type="SMART" id="SM00507">
    <property type="entry name" value="HNHc"/>
    <property type="match status" value="1"/>
</dbReference>
<dbReference type="EMBL" id="LR797448">
    <property type="protein sequence ID" value="CAB4217108.1"/>
    <property type="molecule type" value="Genomic_DNA"/>
</dbReference>
<evidence type="ECO:0000313" key="3">
    <source>
        <dbReference type="EMBL" id="CAB4145561.1"/>
    </source>
</evidence>
<dbReference type="EMBL" id="LR797082">
    <property type="protein sequence ID" value="CAB4185934.1"/>
    <property type="molecule type" value="Genomic_DNA"/>
</dbReference>
<proteinExistence type="predicted"/>
<feature type="region of interest" description="Disordered" evidence="1">
    <location>
        <begin position="83"/>
        <end position="109"/>
    </location>
</feature>
<dbReference type="EMBL" id="LR796987">
    <property type="protein sequence ID" value="CAB4180044.1"/>
    <property type="molecule type" value="Genomic_DNA"/>
</dbReference>
<evidence type="ECO:0000256" key="1">
    <source>
        <dbReference type="SAM" id="MobiDB-lite"/>
    </source>
</evidence>
<dbReference type="EMBL" id="LR796452">
    <property type="protein sequence ID" value="CAB4145561.1"/>
    <property type="molecule type" value="Genomic_DNA"/>
</dbReference>
<organism evidence="5">
    <name type="scientific">uncultured Caudovirales phage</name>
    <dbReference type="NCBI Taxonomy" id="2100421"/>
    <lineage>
        <taxon>Viruses</taxon>
        <taxon>Duplodnaviria</taxon>
        <taxon>Heunggongvirae</taxon>
        <taxon>Uroviricota</taxon>
        <taxon>Caudoviricetes</taxon>
        <taxon>Peduoviridae</taxon>
        <taxon>Maltschvirus</taxon>
        <taxon>Maltschvirus maltsch</taxon>
    </lineage>
</organism>